<keyword evidence="3" id="KW-1185">Reference proteome</keyword>
<evidence type="ECO:0000313" key="3">
    <source>
        <dbReference type="Proteomes" id="UP000237000"/>
    </source>
</evidence>
<feature type="compositionally biased region" description="Basic and acidic residues" evidence="1">
    <location>
        <begin position="67"/>
        <end position="102"/>
    </location>
</feature>
<evidence type="ECO:0000256" key="1">
    <source>
        <dbReference type="SAM" id="MobiDB-lite"/>
    </source>
</evidence>
<dbReference type="InParanoid" id="A0A2P5FZZ2"/>
<organism evidence="2 3">
    <name type="scientific">Trema orientale</name>
    <name type="common">Charcoal tree</name>
    <name type="synonym">Celtis orientalis</name>
    <dbReference type="NCBI Taxonomy" id="63057"/>
    <lineage>
        <taxon>Eukaryota</taxon>
        <taxon>Viridiplantae</taxon>
        <taxon>Streptophyta</taxon>
        <taxon>Embryophyta</taxon>
        <taxon>Tracheophyta</taxon>
        <taxon>Spermatophyta</taxon>
        <taxon>Magnoliopsida</taxon>
        <taxon>eudicotyledons</taxon>
        <taxon>Gunneridae</taxon>
        <taxon>Pentapetalae</taxon>
        <taxon>rosids</taxon>
        <taxon>fabids</taxon>
        <taxon>Rosales</taxon>
        <taxon>Cannabaceae</taxon>
        <taxon>Trema</taxon>
    </lineage>
</organism>
<sequence length="133" mass="15494">MNMEEEAEEELRKLEAQYPNRYEYLKLELKSFIFLLQSQSHQTTASIITSTALTQESTSKRKRKKGRTEYHSTRDLGESTEEDQSHQQLDEKKEMTSKRSCDRAEVVLERARTCLRKIKHLKASLLPCSPADS</sequence>
<protein>
    <submittedName>
        <fullName evidence="2">Uncharacterized protein</fullName>
    </submittedName>
</protein>
<reference evidence="3" key="1">
    <citation type="submission" date="2016-06" db="EMBL/GenBank/DDBJ databases">
        <title>Parallel loss of symbiosis genes in relatives of nitrogen-fixing non-legume Parasponia.</title>
        <authorList>
            <person name="Van Velzen R."/>
            <person name="Holmer R."/>
            <person name="Bu F."/>
            <person name="Rutten L."/>
            <person name="Van Zeijl A."/>
            <person name="Liu W."/>
            <person name="Santuari L."/>
            <person name="Cao Q."/>
            <person name="Sharma T."/>
            <person name="Shen D."/>
            <person name="Roswanjaya Y."/>
            <person name="Wardhani T."/>
            <person name="Kalhor M.S."/>
            <person name="Jansen J."/>
            <person name="Van den Hoogen J."/>
            <person name="Gungor B."/>
            <person name="Hartog M."/>
            <person name="Hontelez J."/>
            <person name="Verver J."/>
            <person name="Yang W.-C."/>
            <person name="Schijlen E."/>
            <person name="Repin R."/>
            <person name="Schilthuizen M."/>
            <person name="Schranz E."/>
            <person name="Heidstra R."/>
            <person name="Miyata K."/>
            <person name="Fedorova E."/>
            <person name="Kohlen W."/>
            <person name="Bisseling T."/>
            <person name="Smit S."/>
            <person name="Geurts R."/>
        </authorList>
    </citation>
    <scope>NUCLEOTIDE SEQUENCE [LARGE SCALE GENOMIC DNA]</scope>
    <source>
        <strain evidence="3">cv. RG33-2</strain>
    </source>
</reference>
<gene>
    <name evidence="2" type="ORF">TorRG33x02_005560</name>
</gene>
<dbReference type="AlphaFoldDB" id="A0A2P5FZZ2"/>
<feature type="region of interest" description="Disordered" evidence="1">
    <location>
        <begin position="45"/>
        <end position="102"/>
    </location>
</feature>
<dbReference type="EMBL" id="JXTC01000002">
    <property type="protein sequence ID" value="POO03351.1"/>
    <property type="molecule type" value="Genomic_DNA"/>
</dbReference>
<accession>A0A2P5FZZ2</accession>
<dbReference type="Proteomes" id="UP000237000">
    <property type="component" value="Unassembled WGS sequence"/>
</dbReference>
<feature type="compositionally biased region" description="Low complexity" evidence="1">
    <location>
        <begin position="45"/>
        <end position="55"/>
    </location>
</feature>
<comment type="caution">
    <text evidence="2">The sequence shown here is derived from an EMBL/GenBank/DDBJ whole genome shotgun (WGS) entry which is preliminary data.</text>
</comment>
<name>A0A2P5FZZ2_TREOI</name>
<proteinExistence type="predicted"/>
<dbReference type="OrthoDB" id="1708398at2759"/>
<evidence type="ECO:0000313" key="2">
    <source>
        <dbReference type="EMBL" id="POO03351.1"/>
    </source>
</evidence>